<evidence type="ECO:0000256" key="4">
    <source>
        <dbReference type="ARBA" id="ARBA00022980"/>
    </source>
</evidence>
<comment type="similarity">
    <text evidence="1 7 8">Belongs to the universal ribosomal protein uL3 family.</text>
</comment>
<reference evidence="11" key="2">
    <citation type="submission" date="2011-03" db="EMBL/GenBank/DDBJ databases">
        <title>The complete genome of Desulfobacca acetoxidans DSM 11109.</title>
        <authorList>
            <consortium name="US DOE Joint Genome Institute (JGI-PGF)"/>
            <person name="Lucas S."/>
            <person name="Copeland A."/>
            <person name="Lapidus A."/>
            <person name="Bruce D."/>
            <person name="Goodwin L."/>
            <person name="Pitluck S."/>
            <person name="Peters L."/>
            <person name="Kyrpides N."/>
            <person name="Mavromatis K."/>
            <person name="Ivanova N."/>
            <person name="Ovchinnikova G."/>
            <person name="Teshima H."/>
            <person name="Detter J.C."/>
            <person name="Han C."/>
            <person name="Land M."/>
            <person name="Hauser L."/>
            <person name="Markowitz V."/>
            <person name="Cheng J.-F."/>
            <person name="Hugenholtz P."/>
            <person name="Woyke T."/>
            <person name="Wu D."/>
            <person name="Spring S."/>
            <person name="Schueler E."/>
            <person name="Brambilla E."/>
            <person name="Klenk H.-P."/>
            <person name="Eisen J.A."/>
        </authorList>
    </citation>
    <scope>NUCLEOTIDE SEQUENCE [LARGE SCALE GENOMIC DNA]</scope>
    <source>
        <strain evidence="11">ATCC 700848 / DSM 11109 / ASRB2</strain>
    </source>
</reference>
<keyword evidence="11" id="KW-1185">Reference proteome</keyword>
<dbReference type="FunFam" id="3.30.160.810:FF:000001">
    <property type="entry name" value="50S ribosomal protein L3"/>
    <property type="match status" value="1"/>
</dbReference>
<dbReference type="InterPro" id="IPR019927">
    <property type="entry name" value="Ribosomal_uL3_bac/org-type"/>
</dbReference>
<dbReference type="EMBL" id="CP002629">
    <property type="protein sequence ID" value="AEB09311.1"/>
    <property type="molecule type" value="Genomic_DNA"/>
</dbReference>
<proteinExistence type="inferred from homology"/>
<keyword evidence="3 7" id="KW-0694">RNA-binding</keyword>
<evidence type="ECO:0000256" key="7">
    <source>
        <dbReference type="HAMAP-Rule" id="MF_01325"/>
    </source>
</evidence>
<dbReference type="AlphaFoldDB" id="F2NJD9"/>
<evidence type="ECO:0000256" key="6">
    <source>
        <dbReference type="ARBA" id="ARBA00035243"/>
    </source>
</evidence>
<dbReference type="GO" id="GO:0022625">
    <property type="term" value="C:cytosolic large ribosomal subunit"/>
    <property type="evidence" value="ECO:0007669"/>
    <property type="project" value="TreeGrafter"/>
</dbReference>
<gene>
    <name evidence="7" type="primary">rplC</name>
    <name evidence="10" type="ordered locus">Desac_1456</name>
</gene>
<organism evidence="10 11">
    <name type="scientific">Desulfobacca acetoxidans (strain ATCC 700848 / DSM 11109 / ASRB2)</name>
    <dbReference type="NCBI Taxonomy" id="880072"/>
    <lineage>
        <taxon>Bacteria</taxon>
        <taxon>Pseudomonadati</taxon>
        <taxon>Thermodesulfobacteriota</taxon>
        <taxon>Desulfobaccia</taxon>
        <taxon>Desulfobaccales</taxon>
        <taxon>Desulfobaccaceae</taxon>
        <taxon>Desulfobacca</taxon>
    </lineage>
</organism>
<comment type="subunit">
    <text evidence="7 9">Part of the 50S ribosomal subunit. Forms a cluster with proteins L14 and L19.</text>
</comment>
<dbReference type="Pfam" id="PF00297">
    <property type="entry name" value="Ribosomal_L3"/>
    <property type="match status" value="1"/>
</dbReference>
<dbReference type="GO" id="GO:0003735">
    <property type="term" value="F:structural constituent of ribosome"/>
    <property type="evidence" value="ECO:0007669"/>
    <property type="project" value="UniProtKB-UniRule"/>
</dbReference>
<keyword evidence="5 7" id="KW-0687">Ribonucleoprotein</keyword>
<keyword evidence="4 7" id="KW-0689">Ribosomal protein</keyword>
<dbReference type="InterPro" id="IPR019926">
    <property type="entry name" value="Ribosomal_uL3_CS"/>
</dbReference>
<evidence type="ECO:0000256" key="3">
    <source>
        <dbReference type="ARBA" id="ARBA00022884"/>
    </source>
</evidence>
<dbReference type="InterPro" id="IPR009000">
    <property type="entry name" value="Transl_B-barrel_sf"/>
</dbReference>
<dbReference type="Gene3D" id="2.40.30.10">
    <property type="entry name" value="Translation factors"/>
    <property type="match status" value="1"/>
</dbReference>
<dbReference type="KEGG" id="dao:Desac_1456"/>
<dbReference type="Gene3D" id="3.30.160.810">
    <property type="match status" value="1"/>
</dbReference>
<dbReference type="GO" id="GO:0006412">
    <property type="term" value="P:translation"/>
    <property type="evidence" value="ECO:0007669"/>
    <property type="project" value="UniProtKB-UniRule"/>
</dbReference>
<dbReference type="STRING" id="880072.Desac_1456"/>
<keyword evidence="2 7" id="KW-0699">rRNA-binding</keyword>
<accession>F2NJD9</accession>
<dbReference type="PANTHER" id="PTHR11229:SF16">
    <property type="entry name" value="LARGE RIBOSOMAL SUBUNIT PROTEIN UL3C"/>
    <property type="match status" value="1"/>
</dbReference>
<evidence type="ECO:0000313" key="10">
    <source>
        <dbReference type="EMBL" id="AEB09311.1"/>
    </source>
</evidence>
<sequence>MIGRLLGRKLGMTRIFSAEGVALPVTVIEAGPCYIVQKKSLAADGYDAVQVGFIRKRLDKLTKPLQGHYEKHGFKSGFRFLKEFRLESISDLEVGQELDVSQFEIGERVDVVGFSKGRGFAGVIKRWGFQRGPETHGSMSHRAPGSIGASAYPSRVFKGKKLPGRMGNARVTTLTLEVVDVRPESNLLILKGAVPGARHGLLLIKKSE</sequence>
<comment type="function">
    <text evidence="7 9">One of the primary rRNA binding proteins, it binds directly near the 3'-end of the 23S rRNA, where it nucleates assembly of the 50S subunit.</text>
</comment>
<dbReference type="Proteomes" id="UP000000483">
    <property type="component" value="Chromosome"/>
</dbReference>
<dbReference type="OrthoDB" id="9806135at2"/>
<evidence type="ECO:0000313" key="11">
    <source>
        <dbReference type="Proteomes" id="UP000000483"/>
    </source>
</evidence>
<dbReference type="RefSeq" id="WP_013706422.1">
    <property type="nucleotide sequence ID" value="NC_015388.1"/>
</dbReference>
<dbReference type="NCBIfam" id="TIGR03625">
    <property type="entry name" value="L3_bact"/>
    <property type="match status" value="1"/>
</dbReference>
<dbReference type="HAMAP" id="MF_01325_B">
    <property type="entry name" value="Ribosomal_uL3_B"/>
    <property type="match status" value="1"/>
</dbReference>
<dbReference type="InterPro" id="IPR000597">
    <property type="entry name" value="Ribosomal_uL3"/>
</dbReference>
<protein>
    <recommendedName>
        <fullName evidence="6 7">Large ribosomal subunit protein uL3</fullName>
    </recommendedName>
</protein>
<evidence type="ECO:0000256" key="1">
    <source>
        <dbReference type="ARBA" id="ARBA00006540"/>
    </source>
</evidence>
<evidence type="ECO:0000256" key="9">
    <source>
        <dbReference type="RuleBase" id="RU003906"/>
    </source>
</evidence>
<dbReference type="PANTHER" id="PTHR11229">
    <property type="entry name" value="50S RIBOSOMAL PROTEIN L3"/>
    <property type="match status" value="1"/>
</dbReference>
<evidence type="ECO:0000256" key="2">
    <source>
        <dbReference type="ARBA" id="ARBA00022730"/>
    </source>
</evidence>
<dbReference type="SUPFAM" id="SSF50447">
    <property type="entry name" value="Translation proteins"/>
    <property type="match status" value="1"/>
</dbReference>
<evidence type="ECO:0000256" key="5">
    <source>
        <dbReference type="ARBA" id="ARBA00023274"/>
    </source>
</evidence>
<reference evidence="10 11" key="1">
    <citation type="journal article" date="2011" name="Stand. Genomic Sci.">
        <title>Complete genome sequence of the acetate-degrading sulfate reducer Desulfobacca acetoxidans type strain (ASRB2).</title>
        <authorList>
            <person name="Goker M."/>
            <person name="Teshima H."/>
            <person name="Lapidus A."/>
            <person name="Nolan M."/>
            <person name="Lucas S."/>
            <person name="Hammon N."/>
            <person name="Deshpande S."/>
            <person name="Cheng J.F."/>
            <person name="Tapia R."/>
            <person name="Han C."/>
            <person name="Goodwin L."/>
            <person name="Pitluck S."/>
            <person name="Huntemann M."/>
            <person name="Liolios K."/>
            <person name="Ivanova N."/>
            <person name="Pagani I."/>
            <person name="Mavromatis K."/>
            <person name="Ovchinikova G."/>
            <person name="Pati A."/>
            <person name="Chen A."/>
            <person name="Palaniappan K."/>
            <person name="Land M."/>
            <person name="Hauser L."/>
            <person name="Brambilla E.M."/>
            <person name="Rohde M."/>
            <person name="Spring S."/>
            <person name="Detter J.C."/>
            <person name="Woyke T."/>
            <person name="Bristow J."/>
            <person name="Eisen J.A."/>
            <person name="Markowitz V."/>
            <person name="Hugenholtz P."/>
            <person name="Kyrpides N.C."/>
            <person name="Klenk H.P."/>
        </authorList>
    </citation>
    <scope>NUCLEOTIDE SEQUENCE [LARGE SCALE GENOMIC DNA]</scope>
    <source>
        <strain evidence="11">ATCC 700848 / DSM 11109 / ASRB2</strain>
    </source>
</reference>
<dbReference type="PROSITE" id="PS00474">
    <property type="entry name" value="RIBOSOMAL_L3"/>
    <property type="match status" value="1"/>
</dbReference>
<dbReference type="HOGENOM" id="CLU_044142_4_1_7"/>
<dbReference type="GO" id="GO:0019843">
    <property type="term" value="F:rRNA binding"/>
    <property type="evidence" value="ECO:0007669"/>
    <property type="project" value="UniProtKB-UniRule"/>
</dbReference>
<dbReference type="FunFam" id="2.40.30.10:FF:000004">
    <property type="entry name" value="50S ribosomal protein L3"/>
    <property type="match status" value="1"/>
</dbReference>
<name>F2NJD9_DESAR</name>
<evidence type="ECO:0000256" key="8">
    <source>
        <dbReference type="RuleBase" id="RU003905"/>
    </source>
</evidence>
<dbReference type="eggNOG" id="COG0087">
    <property type="taxonomic scope" value="Bacteria"/>
</dbReference>